<feature type="chain" id="PRO_5031457958" evidence="1">
    <location>
        <begin position="27"/>
        <end position="130"/>
    </location>
</feature>
<keyword evidence="3" id="KW-1185">Reference proteome</keyword>
<feature type="signal peptide" evidence="1">
    <location>
        <begin position="1"/>
        <end position="26"/>
    </location>
</feature>
<organism evidence="2 3">
    <name type="scientific">Nonomuraea jabiensis</name>
    <dbReference type="NCBI Taxonomy" id="882448"/>
    <lineage>
        <taxon>Bacteria</taxon>
        <taxon>Bacillati</taxon>
        <taxon>Actinomycetota</taxon>
        <taxon>Actinomycetes</taxon>
        <taxon>Streptosporangiales</taxon>
        <taxon>Streptosporangiaceae</taxon>
        <taxon>Nonomuraea</taxon>
    </lineage>
</organism>
<protein>
    <submittedName>
        <fullName evidence="2">Uncharacterized protein</fullName>
    </submittedName>
</protein>
<dbReference type="AlphaFoldDB" id="A0A7W9FZT7"/>
<comment type="caution">
    <text evidence="2">The sequence shown here is derived from an EMBL/GenBank/DDBJ whole genome shotgun (WGS) entry which is preliminary data.</text>
</comment>
<sequence length="130" mass="14222">MPKLKSVIAGFAVSTALTGGMVSAGAATTAVSADAIKLNTSSILTGIDDDFDEGIDDGLLDDDLGRSIVIDRRDRDRHRRQCRRHHGWGGGWGGGGWGWGRHRRGGEVCVVIRNDNVNDNRPERRRARTW</sequence>
<proteinExistence type="predicted"/>
<evidence type="ECO:0000313" key="3">
    <source>
        <dbReference type="Proteomes" id="UP000579153"/>
    </source>
</evidence>
<dbReference type="Proteomes" id="UP000579153">
    <property type="component" value="Unassembled WGS sequence"/>
</dbReference>
<name>A0A7W9FZT7_9ACTN</name>
<reference evidence="2 3" key="1">
    <citation type="submission" date="2020-08" db="EMBL/GenBank/DDBJ databases">
        <title>Sequencing the genomes of 1000 actinobacteria strains.</title>
        <authorList>
            <person name="Klenk H.-P."/>
        </authorList>
    </citation>
    <scope>NUCLEOTIDE SEQUENCE [LARGE SCALE GENOMIC DNA]</scope>
    <source>
        <strain evidence="2 3">DSM 45507</strain>
    </source>
</reference>
<dbReference type="EMBL" id="JACHMB010000001">
    <property type="protein sequence ID" value="MBB5774602.1"/>
    <property type="molecule type" value="Genomic_DNA"/>
</dbReference>
<gene>
    <name evidence="2" type="ORF">HD596_001358</name>
</gene>
<evidence type="ECO:0000313" key="2">
    <source>
        <dbReference type="EMBL" id="MBB5774602.1"/>
    </source>
</evidence>
<dbReference type="RefSeq" id="WP_185068430.1">
    <property type="nucleotide sequence ID" value="NZ_JACHMB010000001.1"/>
</dbReference>
<accession>A0A7W9FZT7</accession>
<evidence type="ECO:0000256" key="1">
    <source>
        <dbReference type="SAM" id="SignalP"/>
    </source>
</evidence>
<keyword evidence="1" id="KW-0732">Signal</keyword>